<dbReference type="RefSeq" id="WP_190212956.1">
    <property type="nucleotide sequence ID" value="NZ_BNBO01000029.1"/>
</dbReference>
<dbReference type="InterPro" id="IPR000032">
    <property type="entry name" value="HPr-like"/>
</dbReference>
<evidence type="ECO:0000256" key="1">
    <source>
        <dbReference type="ARBA" id="ARBA00003681"/>
    </source>
</evidence>
<evidence type="ECO:0000256" key="5">
    <source>
        <dbReference type="ARBA" id="ARBA00022683"/>
    </source>
</evidence>
<reference evidence="7" key="1">
    <citation type="journal article" date="2014" name="Int. J. Syst. Evol. Microbiol.">
        <title>Complete genome sequence of Corynebacterium casei LMG S-19264T (=DSM 44701T), isolated from a smear-ripened cheese.</title>
        <authorList>
            <consortium name="US DOE Joint Genome Institute (JGI-PGF)"/>
            <person name="Walter F."/>
            <person name="Albersmeier A."/>
            <person name="Kalinowski J."/>
            <person name="Ruckert C."/>
        </authorList>
    </citation>
    <scope>NUCLEOTIDE SEQUENCE</scope>
    <source>
        <strain evidence="7">JCM 4646</strain>
    </source>
</reference>
<dbReference type="Pfam" id="PF00381">
    <property type="entry name" value="PTS-HPr"/>
    <property type="match status" value="1"/>
</dbReference>
<dbReference type="PANTHER" id="PTHR33705:SF2">
    <property type="entry name" value="PHOSPHOCARRIER PROTEIN NPR"/>
    <property type="match status" value="1"/>
</dbReference>
<organism evidence="7 8">
    <name type="scientific">Kitasatospora indigofera</name>
    <dbReference type="NCBI Taxonomy" id="67307"/>
    <lineage>
        <taxon>Bacteria</taxon>
        <taxon>Bacillati</taxon>
        <taxon>Actinomycetota</taxon>
        <taxon>Actinomycetes</taxon>
        <taxon>Kitasatosporales</taxon>
        <taxon>Streptomycetaceae</taxon>
        <taxon>Kitasatospora</taxon>
    </lineage>
</organism>
<feature type="domain" description="HPr" evidence="6">
    <location>
        <begin position="1"/>
        <end position="91"/>
    </location>
</feature>
<dbReference type="PRINTS" id="PR00107">
    <property type="entry name" value="PHOSPHOCPHPR"/>
</dbReference>
<dbReference type="SUPFAM" id="SSF55594">
    <property type="entry name" value="HPr-like"/>
    <property type="match status" value="1"/>
</dbReference>
<sequence>MPRLLVSVGSPAGLHTRPAALFARAAARQPVRVTVRKPGRNPVDARSLLAVLTLAACYGDTLELATDGDHAHAQAALDELAGLLGGDFDNGDGR</sequence>
<keyword evidence="5" id="KW-0598">Phosphotransferase system</keyword>
<gene>
    <name evidence="7" type="ORF">GCM10018781_47970</name>
</gene>
<dbReference type="AlphaFoldDB" id="A0A919KYR0"/>
<dbReference type="GO" id="GO:0009401">
    <property type="term" value="P:phosphoenolpyruvate-dependent sugar phosphotransferase system"/>
    <property type="evidence" value="ECO:0007669"/>
    <property type="project" value="UniProtKB-KW"/>
</dbReference>
<proteinExistence type="predicted"/>
<keyword evidence="4" id="KW-0963">Cytoplasm</keyword>
<evidence type="ECO:0000259" key="6">
    <source>
        <dbReference type="PROSITE" id="PS51350"/>
    </source>
</evidence>
<evidence type="ECO:0000256" key="3">
    <source>
        <dbReference type="ARBA" id="ARBA00020422"/>
    </source>
</evidence>
<comment type="function">
    <text evidence="1">General (non sugar-specific) component of the phosphoenolpyruvate-dependent sugar phosphotransferase system (sugar PTS). This major carbohydrate active-transport system catalyzes the phosphorylation of incoming sugar substrates concomitantly with their translocation across the cell membrane. The phosphoryl group from phosphoenolpyruvate (PEP) is transferred to the phosphoryl carrier protein HPr by enzyme I. Phospho-HPr then transfers it to the PTS EIIA domain.</text>
</comment>
<comment type="subcellular location">
    <subcellularLocation>
        <location evidence="2">Cytoplasm</location>
    </subcellularLocation>
</comment>
<evidence type="ECO:0000256" key="2">
    <source>
        <dbReference type="ARBA" id="ARBA00004496"/>
    </source>
</evidence>
<dbReference type="Gene3D" id="3.30.1340.10">
    <property type="entry name" value="HPr-like"/>
    <property type="match status" value="1"/>
</dbReference>
<dbReference type="NCBIfam" id="TIGR01003">
    <property type="entry name" value="PTS_HPr_family"/>
    <property type="match status" value="1"/>
</dbReference>
<protein>
    <recommendedName>
        <fullName evidence="3">Phosphocarrier protein HPr</fullName>
    </recommendedName>
</protein>
<dbReference type="PANTHER" id="PTHR33705">
    <property type="entry name" value="PHOSPHOCARRIER PROTEIN HPR"/>
    <property type="match status" value="1"/>
</dbReference>
<dbReference type="InterPro" id="IPR050399">
    <property type="entry name" value="HPr"/>
</dbReference>
<dbReference type="GO" id="GO:0005737">
    <property type="term" value="C:cytoplasm"/>
    <property type="evidence" value="ECO:0007669"/>
    <property type="project" value="UniProtKB-SubCell"/>
</dbReference>
<accession>A0A919KYR0</accession>
<dbReference type="Proteomes" id="UP000617734">
    <property type="component" value="Unassembled WGS sequence"/>
</dbReference>
<name>A0A919KYR0_9ACTN</name>
<reference evidence="7" key="2">
    <citation type="submission" date="2020-09" db="EMBL/GenBank/DDBJ databases">
        <authorList>
            <person name="Sun Q."/>
            <person name="Ohkuma M."/>
        </authorList>
    </citation>
    <scope>NUCLEOTIDE SEQUENCE</scope>
    <source>
        <strain evidence="7">JCM 4646</strain>
    </source>
</reference>
<dbReference type="PROSITE" id="PS51350">
    <property type="entry name" value="PTS_HPR_DOM"/>
    <property type="match status" value="1"/>
</dbReference>
<keyword evidence="8" id="KW-1185">Reference proteome</keyword>
<dbReference type="GeneID" id="95355171"/>
<dbReference type="PROSITE" id="PS00369">
    <property type="entry name" value="PTS_HPR_HIS"/>
    <property type="match status" value="1"/>
</dbReference>
<evidence type="ECO:0000313" key="7">
    <source>
        <dbReference type="EMBL" id="GHH76541.1"/>
    </source>
</evidence>
<dbReference type="EMBL" id="BNBO01000029">
    <property type="protein sequence ID" value="GHH76541.1"/>
    <property type="molecule type" value="Genomic_DNA"/>
</dbReference>
<evidence type="ECO:0000313" key="8">
    <source>
        <dbReference type="Proteomes" id="UP000617734"/>
    </source>
</evidence>
<comment type="caution">
    <text evidence="7">The sequence shown here is derived from an EMBL/GenBank/DDBJ whole genome shotgun (WGS) entry which is preliminary data.</text>
</comment>
<dbReference type="InterPro" id="IPR035895">
    <property type="entry name" value="HPr-like_sf"/>
</dbReference>
<evidence type="ECO:0000256" key="4">
    <source>
        <dbReference type="ARBA" id="ARBA00022490"/>
    </source>
</evidence>
<dbReference type="InterPro" id="IPR001020">
    <property type="entry name" value="PTS_HPr_His_P_site"/>
</dbReference>
<dbReference type="CDD" id="cd00367">
    <property type="entry name" value="PTS-HPr_like"/>
    <property type="match status" value="1"/>
</dbReference>